<gene>
    <name evidence="1" type="ORF">ACFQ0S_09785</name>
</gene>
<comment type="caution">
    <text evidence="1">The sequence shown here is derived from an EMBL/GenBank/DDBJ whole genome shotgun (WGS) entry which is preliminary data.</text>
</comment>
<dbReference type="RefSeq" id="WP_379757074.1">
    <property type="nucleotide sequence ID" value="NZ_JBHSYB010000026.1"/>
</dbReference>
<protein>
    <submittedName>
        <fullName evidence="1">Glucan endo-1,3-beta-D-glucosidase</fullName>
    </submittedName>
</protein>
<dbReference type="PROSITE" id="PS51257">
    <property type="entry name" value="PROKAR_LIPOPROTEIN"/>
    <property type="match status" value="1"/>
</dbReference>
<evidence type="ECO:0000313" key="1">
    <source>
        <dbReference type="EMBL" id="MFD0984763.1"/>
    </source>
</evidence>
<keyword evidence="2" id="KW-1185">Reference proteome</keyword>
<proteinExistence type="predicted"/>
<dbReference type="EMBL" id="JBHTIZ010000025">
    <property type="protein sequence ID" value="MFD0984763.1"/>
    <property type="molecule type" value="Genomic_DNA"/>
</dbReference>
<evidence type="ECO:0000313" key="2">
    <source>
        <dbReference type="Proteomes" id="UP001597051"/>
    </source>
</evidence>
<accession>A0ABW3J3N2</accession>
<organism evidence="1 2">
    <name type="scientific">Flavobacterium myungsuense</name>
    <dbReference type="NCBI Taxonomy" id="651823"/>
    <lineage>
        <taxon>Bacteria</taxon>
        <taxon>Pseudomonadati</taxon>
        <taxon>Bacteroidota</taxon>
        <taxon>Flavobacteriia</taxon>
        <taxon>Flavobacteriales</taxon>
        <taxon>Flavobacteriaceae</taxon>
        <taxon>Flavobacterium</taxon>
    </lineage>
</organism>
<sequence>MKNIKYFISFLSLVLLLSSCEKEDYEFGDIVAPTNLTITPEIVGKDASNPYGDGSGVVNITAKADNAVSYKFIHNGTEEMRSSGFKNYNFAKTGTNKYIVTVVATGKGGISSSATIEFEVLVVYVPPAELVTMLNANSSRTWRIKAEGNNHFGLGPVGGSVITEWYGAPANAKANTGMYDDRFTFNSDLSFTHDTGADGTVFGRKTLIEELNGPGGTGEGDDIIQYPYASNTGQYSFSAPNGVETITLSGLGFIGYYTGGSHQYRIFDREKRNNPNELVLSTVDGNNGFEWWFVLVPAE</sequence>
<reference evidence="2" key="1">
    <citation type="journal article" date="2019" name="Int. J. Syst. Evol. Microbiol.">
        <title>The Global Catalogue of Microorganisms (GCM) 10K type strain sequencing project: providing services to taxonomists for standard genome sequencing and annotation.</title>
        <authorList>
            <consortium name="The Broad Institute Genomics Platform"/>
            <consortium name="The Broad Institute Genome Sequencing Center for Infectious Disease"/>
            <person name="Wu L."/>
            <person name="Ma J."/>
        </authorList>
    </citation>
    <scope>NUCLEOTIDE SEQUENCE [LARGE SCALE GENOMIC DNA]</scope>
    <source>
        <strain evidence="2">CECT 7649</strain>
    </source>
</reference>
<name>A0ABW3J3N2_9FLAO</name>
<dbReference type="Proteomes" id="UP001597051">
    <property type="component" value="Unassembled WGS sequence"/>
</dbReference>